<accession>X6MUR7</accession>
<evidence type="ECO:0000313" key="1">
    <source>
        <dbReference type="EMBL" id="ETO17207.1"/>
    </source>
</evidence>
<sequence>RYFLSHLVCPMSAFNVKCLRYLLEAELIKPKEHEQVMQTALNTAMLHQNTQAVKMLMGAKFQNEKDKMMRDYAMSQMKQRNKCEDLFAYLKRETTETELKKIESLLVKVMLALIKDGRFLSSDVFNLCCLFDETTMWNAMYAKCKELLNGNTLYQNHNDWKWIEEHILENRDLLIWLKEGMEKMKMNH</sequence>
<dbReference type="EMBL" id="ASPP01017099">
    <property type="protein sequence ID" value="ETO17207.1"/>
    <property type="molecule type" value="Genomic_DNA"/>
</dbReference>
<keyword evidence="2" id="KW-1185">Reference proteome</keyword>
<dbReference type="AlphaFoldDB" id="X6MUR7"/>
<reference evidence="1 2" key="1">
    <citation type="journal article" date="2013" name="Curr. Biol.">
        <title>The Genome of the Foraminiferan Reticulomyxa filosa.</title>
        <authorList>
            <person name="Glockner G."/>
            <person name="Hulsmann N."/>
            <person name="Schleicher M."/>
            <person name="Noegel A.A."/>
            <person name="Eichinger L."/>
            <person name="Gallinger C."/>
            <person name="Pawlowski J."/>
            <person name="Sierra R."/>
            <person name="Euteneuer U."/>
            <person name="Pillet L."/>
            <person name="Moustafa A."/>
            <person name="Platzer M."/>
            <person name="Groth M."/>
            <person name="Szafranski K."/>
            <person name="Schliwa M."/>
        </authorList>
    </citation>
    <scope>NUCLEOTIDE SEQUENCE [LARGE SCALE GENOMIC DNA]</scope>
</reference>
<proteinExistence type="predicted"/>
<comment type="caution">
    <text evidence="1">The sequence shown here is derived from an EMBL/GenBank/DDBJ whole genome shotgun (WGS) entry which is preliminary data.</text>
</comment>
<name>X6MUR7_RETFI</name>
<protein>
    <submittedName>
        <fullName evidence="1">Uncharacterized protein</fullName>
    </submittedName>
</protein>
<dbReference type="Proteomes" id="UP000023152">
    <property type="component" value="Unassembled WGS sequence"/>
</dbReference>
<gene>
    <name evidence="1" type="ORF">RFI_20123</name>
</gene>
<feature type="non-terminal residue" evidence="1">
    <location>
        <position position="1"/>
    </location>
</feature>
<organism evidence="1 2">
    <name type="scientific">Reticulomyxa filosa</name>
    <dbReference type="NCBI Taxonomy" id="46433"/>
    <lineage>
        <taxon>Eukaryota</taxon>
        <taxon>Sar</taxon>
        <taxon>Rhizaria</taxon>
        <taxon>Retaria</taxon>
        <taxon>Foraminifera</taxon>
        <taxon>Monothalamids</taxon>
        <taxon>Reticulomyxidae</taxon>
        <taxon>Reticulomyxa</taxon>
    </lineage>
</organism>
<evidence type="ECO:0000313" key="2">
    <source>
        <dbReference type="Proteomes" id="UP000023152"/>
    </source>
</evidence>